<evidence type="ECO:0000313" key="1">
    <source>
        <dbReference type="EMBL" id="KAA6302432.1"/>
    </source>
</evidence>
<gene>
    <name evidence="1" type="ORF">EZS26_001264</name>
</gene>
<dbReference type="PANTHER" id="PTHR42866">
    <property type="entry name" value="3-DEOXY-MANNO-OCTULOSONATE CYTIDYLYLTRANSFERASE"/>
    <property type="match status" value="1"/>
</dbReference>
<dbReference type="EMBL" id="SNRX01000007">
    <property type="protein sequence ID" value="KAA6302432.1"/>
    <property type="molecule type" value="Genomic_DNA"/>
</dbReference>
<dbReference type="SUPFAM" id="SSF53448">
    <property type="entry name" value="Nucleotide-diphospho-sugar transferases"/>
    <property type="match status" value="1"/>
</dbReference>
<accession>A0A5M8P251</accession>
<organism evidence="1 2">
    <name type="scientific">Candidatus Ordinivivax streblomastigis</name>
    <dbReference type="NCBI Taxonomy" id="2540710"/>
    <lineage>
        <taxon>Bacteria</taxon>
        <taxon>Pseudomonadati</taxon>
        <taxon>Bacteroidota</taxon>
        <taxon>Bacteroidia</taxon>
        <taxon>Bacteroidales</taxon>
        <taxon>Candidatus Ordinivivax</taxon>
    </lineage>
</organism>
<evidence type="ECO:0000313" key="2">
    <source>
        <dbReference type="Proteomes" id="UP000324575"/>
    </source>
</evidence>
<sequence length="251" mass="29202">MNHVSFIIQARMSSSRLPSKILFPFFDDKNTLDLLTQKLKDNFPNIPIILATSHKKDNDVLEKYARDKSLLVFRGDENDVLSRFINAAKQFNIEKIIRICSDNPFLDIKELHKLVNFIETNDLDYVSFNVNGIPSIKTHFGFWAECVSFVALKNVAELTQETLYHEHVTNYIYENPNLFTIRFLLPNINVIGKNDIRMTLDTIDDFQTLSKIYSLLSTQYDEFGIDEIISFLNENPQYKDSMNRQIAMNSK</sequence>
<dbReference type="AlphaFoldDB" id="A0A5M8P251"/>
<dbReference type="PANTHER" id="PTHR42866:SF1">
    <property type="entry name" value="SPORE COAT POLYSACCHARIDE BIOSYNTHESIS PROTEIN SPSF"/>
    <property type="match status" value="1"/>
</dbReference>
<dbReference type="Pfam" id="PF02348">
    <property type="entry name" value="CTP_transf_3"/>
    <property type="match status" value="1"/>
</dbReference>
<dbReference type="Gene3D" id="3.90.550.10">
    <property type="entry name" value="Spore Coat Polysaccharide Biosynthesis Protein SpsA, Chain A"/>
    <property type="match status" value="1"/>
</dbReference>
<reference evidence="1 2" key="1">
    <citation type="submission" date="2019-03" db="EMBL/GenBank/DDBJ databases">
        <title>Single cell metagenomics reveals metabolic interactions within the superorganism composed of flagellate Streblomastix strix and complex community of Bacteroidetes bacteria on its surface.</title>
        <authorList>
            <person name="Treitli S.C."/>
            <person name="Kolisko M."/>
            <person name="Husnik F."/>
            <person name="Keeling P."/>
            <person name="Hampl V."/>
        </authorList>
    </citation>
    <scope>NUCLEOTIDE SEQUENCE [LARGE SCALE GENOMIC DNA]</scope>
    <source>
        <strain evidence="1">St1</strain>
    </source>
</reference>
<comment type="caution">
    <text evidence="1">The sequence shown here is derived from an EMBL/GenBank/DDBJ whole genome shotgun (WGS) entry which is preliminary data.</text>
</comment>
<dbReference type="InterPro" id="IPR029044">
    <property type="entry name" value="Nucleotide-diphossugar_trans"/>
</dbReference>
<dbReference type="GO" id="GO:0005829">
    <property type="term" value="C:cytosol"/>
    <property type="evidence" value="ECO:0007669"/>
    <property type="project" value="TreeGrafter"/>
</dbReference>
<name>A0A5M8P251_9BACT</name>
<dbReference type="InterPro" id="IPR003329">
    <property type="entry name" value="Cytidylyl_trans"/>
</dbReference>
<proteinExistence type="predicted"/>
<protein>
    <submittedName>
        <fullName evidence="1">Uncharacterized protein</fullName>
    </submittedName>
</protein>
<dbReference type="Proteomes" id="UP000324575">
    <property type="component" value="Unassembled WGS sequence"/>
</dbReference>